<comment type="similarity">
    <text evidence="1 3">Belongs to the short-chain dehydrogenases/reductases (SDR) family.</text>
</comment>
<dbReference type="SUPFAM" id="SSF51735">
    <property type="entry name" value="NAD(P)-binding Rossmann-fold domains"/>
    <property type="match status" value="1"/>
</dbReference>
<protein>
    <submittedName>
        <fullName evidence="4">Short-chain dehydrogenase</fullName>
    </submittedName>
</protein>
<evidence type="ECO:0000256" key="1">
    <source>
        <dbReference type="ARBA" id="ARBA00006484"/>
    </source>
</evidence>
<evidence type="ECO:0000313" key="5">
    <source>
        <dbReference type="Proteomes" id="UP000813444"/>
    </source>
</evidence>
<proteinExistence type="inferred from homology"/>
<dbReference type="AlphaFoldDB" id="A0A8K0SVG9"/>
<dbReference type="PRINTS" id="PR00080">
    <property type="entry name" value="SDRFAMILY"/>
</dbReference>
<keyword evidence="2" id="KW-0560">Oxidoreductase</keyword>
<dbReference type="Pfam" id="PF00106">
    <property type="entry name" value="adh_short"/>
    <property type="match status" value="1"/>
</dbReference>
<dbReference type="GO" id="GO:0016491">
    <property type="term" value="F:oxidoreductase activity"/>
    <property type="evidence" value="ECO:0007669"/>
    <property type="project" value="UniProtKB-KW"/>
</dbReference>
<reference evidence="4" key="1">
    <citation type="journal article" date="2021" name="Nat. Commun.">
        <title>Genetic determinants of endophytism in the Arabidopsis root mycobiome.</title>
        <authorList>
            <person name="Mesny F."/>
            <person name="Miyauchi S."/>
            <person name="Thiergart T."/>
            <person name="Pickel B."/>
            <person name="Atanasova L."/>
            <person name="Karlsson M."/>
            <person name="Huettel B."/>
            <person name="Barry K.W."/>
            <person name="Haridas S."/>
            <person name="Chen C."/>
            <person name="Bauer D."/>
            <person name="Andreopoulos W."/>
            <person name="Pangilinan J."/>
            <person name="LaButti K."/>
            <person name="Riley R."/>
            <person name="Lipzen A."/>
            <person name="Clum A."/>
            <person name="Drula E."/>
            <person name="Henrissat B."/>
            <person name="Kohler A."/>
            <person name="Grigoriev I.V."/>
            <person name="Martin F.M."/>
            <person name="Hacquard S."/>
        </authorList>
    </citation>
    <scope>NUCLEOTIDE SEQUENCE</scope>
    <source>
        <strain evidence="4">MPI-CAGE-CH-0235</strain>
    </source>
</reference>
<evidence type="ECO:0000313" key="4">
    <source>
        <dbReference type="EMBL" id="KAH7324458.1"/>
    </source>
</evidence>
<accession>A0A8K0SVG9</accession>
<gene>
    <name evidence="4" type="ORF">B0I35DRAFT_424226</name>
</gene>
<organism evidence="4 5">
    <name type="scientific">Stachybotrys elegans</name>
    <dbReference type="NCBI Taxonomy" id="80388"/>
    <lineage>
        <taxon>Eukaryota</taxon>
        <taxon>Fungi</taxon>
        <taxon>Dikarya</taxon>
        <taxon>Ascomycota</taxon>
        <taxon>Pezizomycotina</taxon>
        <taxon>Sordariomycetes</taxon>
        <taxon>Hypocreomycetidae</taxon>
        <taxon>Hypocreales</taxon>
        <taxon>Stachybotryaceae</taxon>
        <taxon>Stachybotrys</taxon>
    </lineage>
</organism>
<keyword evidence="5" id="KW-1185">Reference proteome</keyword>
<dbReference type="InterPro" id="IPR051911">
    <property type="entry name" value="SDR_oxidoreductase"/>
</dbReference>
<dbReference type="EMBL" id="JAGPNK010000003">
    <property type="protein sequence ID" value="KAH7324458.1"/>
    <property type="molecule type" value="Genomic_DNA"/>
</dbReference>
<dbReference type="PRINTS" id="PR00081">
    <property type="entry name" value="GDHRDH"/>
</dbReference>
<dbReference type="Gene3D" id="3.40.50.720">
    <property type="entry name" value="NAD(P)-binding Rossmann-like Domain"/>
    <property type="match status" value="1"/>
</dbReference>
<evidence type="ECO:0000256" key="3">
    <source>
        <dbReference type="RuleBase" id="RU000363"/>
    </source>
</evidence>
<dbReference type="OrthoDB" id="1274115at2759"/>
<sequence>MTSKGPYNLPSDAVWLITGSSAGMGLALAKLIAAHPTNRLVATARNLSKLAQVLPIDSPRVLTVALDVTDEESIASALDSALKTFGRIDVFVNNAGFGLLGDAESALQPEDKAKARSVMETNYWGTVNVTLQALRVLRDENPKTGQQGGVILNVTSVGGFSAYPGNAFYHAAKFAVEGFTLGISKDVRPDWNIHLCIMQPGGTKTDFLGEGLGLLSPHPAYKAPDTPARFIEAWLKAPGTRETFVSAESAAEAMYRTVSRGKAIPDRVPTDYSSWKTIREEAENIGRGLDGVKELGLWDESSPLVIIPE</sequence>
<dbReference type="InterPro" id="IPR036291">
    <property type="entry name" value="NAD(P)-bd_dom_sf"/>
</dbReference>
<name>A0A8K0SVG9_9HYPO</name>
<evidence type="ECO:0000256" key="2">
    <source>
        <dbReference type="ARBA" id="ARBA00023002"/>
    </source>
</evidence>
<dbReference type="PANTHER" id="PTHR43976:SF16">
    <property type="entry name" value="SHORT-CHAIN DEHYDROGENASE_REDUCTASE FAMILY PROTEIN"/>
    <property type="match status" value="1"/>
</dbReference>
<dbReference type="InterPro" id="IPR002347">
    <property type="entry name" value="SDR_fam"/>
</dbReference>
<dbReference type="PANTHER" id="PTHR43976">
    <property type="entry name" value="SHORT CHAIN DEHYDROGENASE"/>
    <property type="match status" value="1"/>
</dbReference>
<dbReference type="Proteomes" id="UP000813444">
    <property type="component" value="Unassembled WGS sequence"/>
</dbReference>
<comment type="caution">
    <text evidence="4">The sequence shown here is derived from an EMBL/GenBank/DDBJ whole genome shotgun (WGS) entry which is preliminary data.</text>
</comment>